<protein>
    <submittedName>
        <fullName evidence="2">Adenylate/guanylate cyclase</fullName>
    </submittedName>
</protein>
<proteinExistence type="predicted"/>
<dbReference type="Gene3D" id="3.30.70.1230">
    <property type="entry name" value="Nucleotide cyclase"/>
    <property type="match status" value="1"/>
</dbReference>
<evidence type="ECO:0000259" key="1">
    <source>
        <dbReference type="PROSITE" id="PS50125"/>
    </source>
</evidence>
<dbReference type="EMBL" id="CP002959">
    <property type="protein sequence ID" value="AFM12291.1"/>
    <property type="molecule type" value="Genomic_DNA"/>
</dbReference>
<dbReference type="AlphaFoldDB" id="I4B4T4"/>
<dbReference type="Pfam" id="PF00211">
    <property type="entry name" value="Guanylate_cyc"/>
    <property type="match status" value="1"/>
</dbReference>
<dbReference type="PROSITE" id="PS50125">
    <property type="entry name" value="GUANYLATE_CYCLASE_2"/>
    <property type="match status" value="1"/>
</dbReference>
<dbReference type="InterPro" id="IPR050697">
    <property type="entry name" value="Adenylyl/Guanylyl_Cyclase_3/4"/>
</dbReference>
<dbReference type="CDD" id="cd07302">
    <property type="entry name" value="CHD"/>
    <property type="match status" value="1"/>
</dbReference>
<dbReference type="HOGENOM" id="CLU_469237_0_0_12"/>
<gene>
    <name evidence="2" type="ordered locus">Turpa_1643</name>
</gene>
<dbReference type="PANTHER" id="PTHR43081:SF1">
    <property type="entry name" value="ADENYLATE CYCLASE, TERMINAL-DIFFERENTIATION SPECIFIC"/>
    <property type="match status" value="1"/>
</dbReference>
<dbReference type="STRING" id="869212.Turpa_1643"/>
<accession>I4B4T4</accession>
<dbReference type="PATRIC" id="fig|869212.3.peg.1636"/>
<dbReference type="OrthoDB" id="9806704at2"/>
<dbReference type="SUPFAM" id="SSF55073">
    <property type="entry name" value="Nucleotide cyclase"/>
    <property type="match status" value="1"/>
</dbReference>
<dbReference type="RefSeq" id="WP_014802802.1">
    <property type="nucleotide sequence ID" value="NC_018020.1"/>
</dbReference>
<dbReference type="InterPro" id="IPR001054">
    <property type="entry name" value="A/G_cyclase"/>
</dbReference>
<feature type="domain" description="Guanylate cyclase" evidence="1">
    <location>
        <begin position="401"/>
        <end position="526"/>
    </location>
</feature>
<dbReference type="GO" id="GO:0004016">
    <property type="term" value="F:adenylate cyclase activity"/>
    <property type="evidence" value="ECO:0007669"/>
    <property type="project" value="UniProtKB-ARBA"/>
</dbReference>
<name>I4B4T4_TURPD</name>
<dbReference type="PANTHER" id="PTHR43081">
    <property type="entry name" value="ADENYLATE CYCLASE, TERMINAL-DIFFERENTIATION SPECIFIC-RELATED"/>
    <property type="match status" value="1"/>
</dbReference>
<dbReference type="GO" id="GO:0009190">
    <property type="term" value="P:cyclic nucleotide biosynthetic process"/>
    <property type="evidence" value="ECO:0007669"/>
    <property type="project" value="InterPro"/>
</dbReference>
<dbReference type="GO" id="GO:0035556">
    <property type="term" value="P:intracellular signal transduction"/>
    <property type="evidence" value="ECO:0007669"/>
    <property type="project" value="InterPro"/>
</dbReference>
<sequence length="592" mass="67061">MSKAITVAELDPLAHRNKVFRVQLFDLFSSEEKQVRDAIYKITDAYGGRKLAPVVYTMVRELAVNALKAVYKKIFYERVIEELGIPEVSYTEWLDLFKAEIDAHRAENFSRIAREEGVGISVYLKFNEDALSIKIVNQGKPSELEYERIQNAIEKSRQVANMRALMEEQDVRDSHSEGAGMGIPMCIMTLKGLHISPDNFRIELKSRATVASLELPWQNLLPPSAKKETSILAPEAFSRAGSDLIEKLDFAILCFDRFENLTEVSESFLEKLKIPKERVGEVKAVIPQRFFRDIFRGVHNIRVVQQFENYRIRLTLPGDEKPTEVLYHVNGYLDEDGTLRTMWQPVVLHDIKTRLSEGSILDSLRIQNIIKRYIPQNVMRKAVEMTAAGREELPNEVVNATVLFADIVGFTRLSENMHPLAVIEMLNLALGMVANALVRHGGTIDKYMGDAVFALFDDPLKAVAAAVEIQNLYLELNAMREIRDQPPIEMRIGIHSGKVIMGNVGSAERLDWTAIGDVVNTASRIEQNSAGGQVLISDSTYAMIHDRVEWQREMQISVKGKVEQLKVYFVKSVSFQLREKTQKLQIPEPLAG</sequence>
<evidence type="ECO:0000313" key="3">
    <source>
        <dbReference type="Proteomes" id="UP000006048"/>
    </source>
</evidence>
<dbReference type="KEGG" id="tpx:Turpa_1643"/>
<organism evidence="2 3">
    <name type="scientific">Turneriella parva (strain ATCC BAA-1111 / DSM 21527 / NCTC 11395 / H)</name>
    <name type="common">Leptospira parva</name>
    <dbReference type="NCBI Taxonomy" id="869212"/>
    <lineage>
        <taxon>Bacteria</taxon>
        <taxon>Pseudomonadati</taxon>
        <taxon>Spirochaetota</taxon>
        <taxon>Spirochaetia</taxon>
        <taxon>Leptospirales</taxon>
        <taxon>Leptospiraceae</taxon>
        <taxon>Turneriella</taxon>
    </lineage>
</organism>
<dbReference type="Proteomes" id="UP000006048">
    <property type="component" value="Chromosome"/>
</dbReference>
<reference evidence="2 3" key="1">
    <citation type="submission" date="2012-06" db="EMBL/GenBank/DDBJ databases">
        <title>The complete chromosome of genome of Turneriella parva DSM 21527.</title>
        <authorList>
            <consortium name="US DOE Joint Genome Institute (JGI-PGF)"/>
            <person name="Lucas S."/>
            <person name="Han J."/>
            <person name="Lapidus A."/>
            <person name="Bruce D."/>
            <person name="Goodwin L."/>
            <person name="Pitluck S."/>
            <person name="Peters L."/>
            <person name="Kyrpides N."/>
            <person name="Mavromatis K."/>
            <person name="Ivanova N."/>
            <person name="Mikhailova N."/>
            <person name="Chertkov O."/>
            <person name="Detter J.C."/>
            <person name="Tapia R."/>
            <person name="Han C."/>
            <person name="Land M."/>
            <person name="Hauser L."/>
            <person name="Markowitz V."/>
            <person name="Cheng J.-F."/>
            <person name="Hugenholtz P."/>
            <person name="Woyke T."/>
            <person name="Wu D."/>
            <person name="Gronow S."/>
            <person name="Wellnitz S."/>
            <person name="Brambilla E."/>
            <person name="Klenk H.-P."/>
            <person name="Eisen J.A."/>
        </authorList>
    </citation>
    <scope>NUCLEOTIDE SEQUENCE [LARGE SCALE GENOMIC DNA]</scope>
    <source>
        <strain evidence="3">ATCC BAA-1111 / DSM 21527 / NCTC 11395 / H</strain>
    </source>
</reference>
<evidence type="ECO:0000313" key="2">
    <source>
        <dbReference type="EMBL" id="AFM12291.1"/>
    </source>
</evidence>
<dbReference type="SMART" id="SM00044">
    <property type="entry name" value="CYCc"/>
    <property type="match status" value="1"/>
</dbReference>
<keyword evidence="3" id="KW-1185">Reference proteome</keyword>
<dbReference type="InterPro" id="IPR029787">
    <property type="entry name" value="Nucleotide_cyclase"/>
</dbReference>